<dbReference type="InterPro" id="IPR004620">
    <property type="entry name" value="MTHF_reductase_bac"/>
</dbReference>
<keyword evidence="5 12" id="KW-0285">Flavoprotein</keyword>
<dbReference type="RefSeq" id="WP_344262669.1">
    <property type="nucleotide sequence ID" value="NZ_BAAAMJ010000030.1"/>
</dbReference>
<comment type="similarity">
    <text evidence="3 12">Belongs to the methylenetetrahydrofolate reductase family.</text>
</comment>
<dbReference type="SUPFAM" id="SSF51730">
    <property type="entry name" value="FAD-linked oxidoreductase"/>
    <property type="match status" value="1"/>
</dbReference>
<evidence type="ECO:0000256" key="11">
    <source>
        <dbReference type="ARBA" id="ARBA00048628"/>
    </source>
</evidence>
<dbReference type="Pfam" id="PF02219">
    <property type="entry name" value="MTHFR"/>
    <property type="match status" value="1"/>
</dbReference>
<dbReference type="EMBL" id="BAAAMJ010000030">
    <property type="protein sequence ID" value="GAA1920232.1"/>
    <property type="molecule type" value="Genomic_DNA"/>
</dbReference>
<evidence type="ECO:0000313" key="14">
    <source>
        <dbReference type="Proteomes" id="UP001501303"/>
    </source>
</evidence>
<comment type="catalytic activity">
    <reaction evidence="11">
        <text>(6S)-5-methyl-5,6,7,8-tetrahydrofolate + NAD(+) = (6R)-5,10-methylene-5,6,7,8-tetrahydrofolate + NADH + H(+)</text>
        <dbReference type="Rhea" id="RHEA:19821"/>
        <dbReference type="ChEBI" id="CHEBI:15378"/>
        <dbReference type="ChEBI" id="CHEBI:15636"/>
        <dbReference type="ChEBI" id="CHEBI:18608"/>
        <dbReference type="ChEBI" id="CHEBI:57540"/>
        <dbReference type="ChEBI" id="CHEBI:57945"/>
        <dbReference type="EC" id="1.5.1.54"/>
    </reaction>
    <physiologicalReaction direction="right-to-left" evidence="11">
        <dbReference type="Rhea" id="RHEA:19823"/>
    </physiologicalReaction>
</comment>
<dbReference type="InterPro" id="IPR003171">
    <property type="entry name" value="Mehydrof_redctse-like"/>
</dbReference>
<comment type="caution">
    <text evidence="13">The sequence shown here is derived from an EMBL/GenBank/DDBJ whole genome shotgun (WGS) entry which is preliminary data.</text>
</comment>
<comment type="pathway">
    <text evidence="2 12">One-carbon metabolism; tetrahydrofolate interconversion.</text>
</comment>
<evidence type="ECO:0000256" key="10">
    <source>
        <dbReference type="ARBA" id="ARBA00034478"/>
    </source>
</evidence>
<keyword evidence="14" id="KW-1185">Reference proteome</keyword>
<keyword evidence="6 12" id="KW-0274">FAD</keyword>
<organism evidence="13 14">
    <name type="scientific">Streptomyces sodiiphilus</name>
    <dbReference type="NCBI Taxonomy" id="226217"/>
    <lineage>
        <taxon>Bacteria</taxon>
        <taxon>Bacillati</taxon>
        <taxon>Actinomycetota</taxon>
        <taxon>Actinomycetes</taxon>
        <taxon>Kitasatosporales</taxon>
        <taxon>Streptomycetaceae</taxon>
        <taxon>Streptomyces</taxon>
    </lineage>
</organism>
<sequence>MALGIPSIRTDRAHTVRDLLAAGERSYSFEFMAPRTERGERTLWEAIRRVEAVAPTFVSVTYGAGGSSREGTVRATERITTETTLTPVAHLTAVNHSVAELRNIIGQYADAGIRNMLAVRGDPPGDPAGEWIPHPRGLTYAAELVHLIKESGDFCVGVAAFPEMHPRSPDWDTDIRHFVDKCRAGADFAITQMFFRAEDYFRLRDRVEAAGCTTPIIPEIMPVTSVRQIERFARLSNAAFPPELERRILAVRDDPLAVRSVGIEYATELCAALMEQETPGLHFITLNHSTATLDIYRNLGLHRRT</sequence>
<dbReference type="NCBIfam" id="TIGR00676">
    <property type="entry name" value="fadh2"/>
    <property type="match status" value="1"/>
</dbReference>
<gene>
    <name evidence="13" type="primary">metF_1</name>
    <name evidence="13" type="ORF">GCM10009716_31110</name>
</gene>
<evidence type="ECO:0000256" key="9">
    <source>
        <dbReference type="ARBA" id="ARBA00023167"/>
    </source>
</evidence>
<reference evidence="13 14" key="1">
    <citation type="journal article" date="2019" name="Int. J. Syst. Evol. Microbiol.">
        <title>The Global Catalogue of Microorganisms (GCM) 10K type strain sequencing project: providing services to taxonomists for standard genome sequencing and annotation.</title>
        <authorList>
            <consortium name="The Broad Institute Genomics Platform"/>
            <consortium name="The Broad Institute Genome Sequencing Center for Infectious Disease"/>
            <person name="Wu L."/>
            <person name="Ma J."/>
        </authorList>
    </citation>
    <scope>NUCLEOTIDE SEQUENCE [LARGE SCALE GENOMIC DNA]</scope>
    <source>
        <strain evidence="13 14">JCM 13581</strain>
    </source>
</reference>
<proteinExistence type="inferred from homology"/>
<dbReference type="PANTHER" id="PTHR45754:SF3">
    <property type="entry name" value="METHYLENETETRAHYDROFOLATE REDUCTASE (NADPH)"/>
    <property type="match status" value="1"/>
</dbReference>
<dbReference type="CDD" id="cd00537">
    <property type="entry name" value="MTHFR"/>
    <property type="match status" value="1"/>
</dbReference>
<evidence type="ECO:0000256" key="6">
    <source>
        <dbReference type="ARBA" id="ARBA00022827"/>
    </source>
</evidence>
<protein>
    <recommendedName>
        <fullName evidence="12">Methylenetetrahydrofolate reductase</fullName>
        <ecNumber evidence="12">1.5.1.54</ecNumber>
    </recommendedName>
</protein>
<comment type="cofactor">
    <cofactor evidence="1 12">
        <name>FAD</name>
        <dbReference type="ChEBI" id="CHEBI:57692"/>
    </cofactor>
</comment>
<dbReference type="PANTHER" id="PTHR45754">
    <property type="entry name" value="METHYLENETETRAHYDROFOLATE REDUCTASE"/>
    <property type="match status" value="1"/>
</dbReference>
<dbReference type="InterPro" id="IPR029041">
    <property type="entry name" value="FAD-linked_oxidoreductase-like"/>
</dbReference>
<comment type="pathway">
    <text evidence="10">Amino-acid biosynthesis; L-methionine biosynthesis via de novo pathway.</text>
</comment>
<keyword evidence="8" id="KW-0520">NAD</keyword>
<keyword evidence="9" id="KW-0486">Methionine biosynthesis</keyword>
<evidence type="ECO:0000256" key="8">
    <source>
        <dbReference type="ARBA" id="ARBA00023027"/>
    </source>
</evidence>
<dbReference type="Proteomes" id="UP001501303">
    <property type="component" value="Unassembled WGS sequence"/>
</dbReference>
<accession>A0ABN2PF82</accession>
<evidence type="ECO:0000256" key="12">
    <source>
        <dbReference type="RuleBase" id="RU003862"/>
    </source>
</evidence>
<evidence type="ECO:0000256" key="7">
    <source>
        <dbReference type="ARBA" id="ARBA00023002"/>
    </source>
</evidence>
<keyword evidence="4" id="KW-0028">Amino-acid biosynthesis</keyword>
<evidence type="ECO:0000313" key="13">
    <source>
        <dbReference type="EMBL" id="GAA1920232.1"/>
    </source>
</evidence>
<evidence type="ECO:0000256" key="3">
    <source>
        <dbReference type="ARBA" id="ARBA00006743"/>
    </source>
</evidence>
<evidence type="ECO:0000256" key="1">
    <source>
        <dbReference type="ARBA" id="ARBA00001974"/>
    </source>
</evidence>
<keyword evidence="7 12" id="KW-0560">Oxidoreductase</keyword>
<dbReference type="Gene3D" id="3.20.20.220">
    <property type="match status" value="1"/>
</dbReference>
<name>A0ABN2PF82_9ACTN</name>
<evidence type="ECO:0000256" key="2">
    <source>
        <dbReference type="ARBA" id="ARBA00004777"/>
    </source>
</evidence>
<dbReference type="EC" id="1.5.1.54" evidence="12"/>
<evidence type="ECO:0000256" key="5">
    <source>
        <dbReference type="ARBA" id="ARBA00022630"/>
    </source>
</evidence>
<evidence type="ECO:0000256" key="4">
    <source>
        <dbReference type="ARBA" id="ARBA00022605"/>
    </source>
</evidence>